<dbReference type="GO" id="GO:0051539">
    <property type="term" value="F:4 iron, 4 sulfur cluster binding"/>
    <property type="evidence" value="ECO:0007669"/>
    <property type="project" value="UniProtKB-KW"/>
</dbReference>
<sequence>LNTMLESPRRDQTRLPGATAWSNIQFASAAPLHVQHPAHRHTSSTAYPRHTRTHDANMLRHDYNRIDPKRRNVVDHRKKQFASPAYKEAEYPHRLNFYADAPTADITLEQFEQWAIDRLRILAELEACAFRNKSPQEVANHMKPLLDKYLPLESNSSHSPKLFAQRQKDHYSHFILRLAFARTEDLRRRFTRVETMLFRLRLNSDDQNERSAFISSLDLDWWEAVTDGEKREYASELAAMSRGWGKVVSTEDDTWFKVDWDRVPELVEQRKVFLKAGKAFVPGREQASMVVGEFVSRLERQLELTARALPRLDEDDRLTPILDHLSKNFITPDSSYSSNTAAPAGAEITARNIDNLAQHFPACMSHLHRTLRRDAHLKHYGRFQYTLFLKGIGLNLEECLVFWRQGFRNITDDTFNKEYRYNVRHVYGEVGGDSNRRGGGYSPFSCQKILTEHPPSAGEAHGCPYRHFNLENLTALVQSMGVNDRATLQGVKEDKENQKFHMACNRVFEHLHKQELKKAKDEGVFTSAQLETIVHPNEYFKRSYLLKNLEKGADVKMEGTLPSVRGRWQPSRARLECDKQLGLWHGGSQAFLREACISKLGGGRSSGCLTNDAWLDERNGFHGGLDHPELCREGQGDGRGVEQREHVSRGVITLLAKLVGLTDLGRYRRFLVGWDATDVGGGKFDVVRLGSFLTESHPNTLACLFFAMCWRSHVSRVSFRKEWWEGGWKRLCSDAEVSAARISQPEEKPR</sequence>
<name>A0A166LF74_9PEZI</name>
<dbReference type="Gene3D" id="1.20.930.80">
    <property type="match status" value="1"/>
</dbReference>
<comment type="similarity">
    <text evidence="2">Belongs to the eukaryotic-type primase large subunit family.</text>
</comment>
<evidence type="ECO:0000256" key="6">
    <source>
        <dbReference type="ARBA" id="ARBA00022723"/>
    </source>
</evidence>
<keyword evidence="6" id="KW-0479">Metal-binding</keyword>
<dbReference type="Pfam" id="PF26466">
    <property type="entry name" value="DNA_primase_lrg_N"/>
    <property type="match status" value="1"/>
</dbReference>
<dbReference type="GO" id="GO:0046872">
    <property type="term" value="F:metal ion binding"/>
    <property type="evidence" value="ECO:0007669"/>
    <property type="project" value="UniProtKB-KW"/>
</dbReference>
<keyword evidence="5" id="KW-0235">DNA replication</keyword>
<evidence type="ECO:0000259" key="10">
    <source>
        <dbReference type="Pfam" id="PF04104"/>
    </source>
</evidence>
<evidence type="ECO:0000256" key="3">
    <source>
        <dbReference type="ARBA" id="ARBA00022485"/>
    </source>
</evidence>
<evidence type="ECO:0000256" key="8">
    <source>
        <dbReference type="ARBA" id="ARBA00023014"/>
    </source>
</evidence>
<keyword evidence="7" id="KW-0408">Iron</keyword>
<dbReference type="PANTHER" id="PTHR10537">
    <property type="entry name" value="DNA PRIMASE LARGE SUBUNIT"/>
    <property type="match status" value="1"/>
</dbReference>
<evidence type="ECO:0000313" key="11">
    <source>
        <dbReference type="EMBL" id="KZL63452.1"/>
    </source>
</evidence>
<keyword evidence="9" id="KW-0238">DNA-binding</keyword>
<organism evidence="11 12">
    <name type="scientific">Colletotrichum tofieldiae</name>
    <dbReference type="NCBI Taxonomy" id="708197"/>
    <lineage>
        <taxon>Eukaryota</taxon>
        <taxon>Fungi</taxon>
        <taxon>Dikarya</taxon>
        <taxon>Ascomycota</taxon>
        <taxon>Pezizomycotina</taxon>
        <taxon>Sordariomycetes</taxon>
        <taxon>Hypocreomycetidae</taxon>
        <taxon>Glomerellales</taxon>
        <taxon>Glomerellaceae</taxon>
        <taxon>Colletotrichum</taxon>
        <taxon>Colletotrichum spaethianum species complex</taxon>
    </lineage>
</organism>
<keyword evidence="3" id="KW-0004">4Fe-4S</keyword>
<evidence type="ECO:0000256" key="2">
    <source>
        <dbReference type="ARBA" id="ARBA00010564"/>
    </source>
</evidence>
<dbReference type="GO" id="GO:0003677">
    <property type="term" value="F:DNA binding"/>
    <property type="evidence" value="ECO:0007669"/>
    <property type="project" value="UniProtKB-KW"/>
</dbReference>
<dbReference type="InterPro" id="IPR007238">
    <property type="entry name" value="DNA_primase_lsu_euk/arc"/>
</dbReference>
<dbReference type="Pfam" id="PF04104">
    <property type="entry name" value="DNA_primase_lrg"/>
    <property type="match status" value="1"/>
</dbReference>
<evidence type="ECO:0000313" key="12">
    <source>
        <dbReference type="Proteomes" id="UP000076552"/>
    </source>
</evidence>
<dbReference type="PANTHER" id="PTHR10537:SF3">
    <property type="entry name" value="DNA PRIMASE LARGE SUBUNIT"/>
    <property type="match status" value="1"/>
</dbReference>
<evidence type="ECO:0000256" key="1">
    <source>
        <dbReference type="ARBA" id="ARBA00001966"/>
    </source>
</evidence>
<keyword evidence="12" id="KW-1185">Reference proteome</keyword>
<dbReference type="InterPro" id="IPR058560">
    <property type="entry name" value="DNA_primase_C"/>
</dbReference>
<keyword evidence="8" id="KW-0411">Iron-sulfur</keyword>
<dbReference type="EMBL" id="LFIV01000372">
    <property type="protein sequence ID" value="KZL63452.1"/>
    <property type="molecule type" value="Genomic_DNA"/>
</dbReference>
<dbReference type="GO" id="GO:0006269">
    <property type="term" value="P:DNA replication, synthesis of primer"/>
    <property type="evidence" value="ECO:0007669"/>
    <property type="project" value="UniProtKB-KW"/>
</dbReference>
<comment type="cofactor">
    <cofactor evidence="1">
        <name>[4Fe-4S] cluster</name>
        <dbReference type="ChEBI" id="CHEBI:49883"/>
    </cofactor>
</comment>
<comment type="caution">
    <text evidence="11">The sequence shown here is derived from an EMBL/GenBank/DDBJ whole genome shotgun (WGS) entry which is preliminary data.</text>
</comment>
<feature type="non-terminal residue" evidence="11">
    <location>
        <position position="750"/>
    </location>
</feature>
<evidence type="ECO:0000256" key="7">
    <source>
        <dbReference type="ARBA" id="ARBA00023004"/>
    </source>
</evidence>
<protein>
    <submittedName>
        <fullName evidence="11">DNA primase large subunit</fullName>
    </submittedName>
</protein>
<accession>A0A166LF74</accession>
<feature type="domain" description="DNA primase large subunit C-terminal" evidence="10">
    <location>
        <begin position="357"/>
        <end position="540"/>
    </location>
</feature>
<reference evidence="11 12" key="1">
    <citation type="submission" date="2015-06" db="EMBL/GenBank/DDBJ databases">
        <title>Survival trade-offs in plant roots during colonization by closely related pathogenic and mutualistic fungi.</title>
        <authorList>
            <person name="Hacquard S."/>
            <person name="Kracher B."/>
            <person name="Hiruma K."/>
            <person name="Weinman A."/>
            <person name="Muench P."/>
            <person name="Garrido Oter R."/>
            <person name="Ver Loren van Themaat E."/>
            <person name="Dallerey J.-F."/>
            <person name="Damm U."/>
            <person name="Henrissat B."/>
            <person name="Lespinet O."/>
            <person name="Thon M."/>
            <person name="Kemen E."/>
            <person name="McHardy A.C."/>
            <person name="Schulze-Lefert P."/>
            <person name="O'Connell R.J."/>
        </authorList>
    </citation>
    <scope>NUCLEOTIDE SEQUENCE [LARGE SCALE GENOMIC DNA]</scope>
    <source>
        <strain evidence="11 12">0861</strain>
    </source>
</reference>
<dbReference type="FunFam" id="1.20.930.80:FF:000003">
    <property type="entry name" value="DNA primase large subunit"/>
    <property type="match status" value="1"/>
</dbReference>
<dbReference type="GO" id="GO:0006270">
    <property type="term" value="P:DNA replication initiation"/>
    <property type="evidence" value="ECO:0007669"/>
    <property type="project" value="TreeGrafter"/>
</dbReference>
<dbReference type="GO" id="GO:0005658">
    <property type="term" value="C:alpha DNA polymerase:primase complex"/>
    <property type="evidence" value="ECO:0007669"/>
    <property type="project" value="UniProtKB-ARBA"/>
</dbReference>
<gene>
    <name evidence="11" type="ORF">CT0861_10637</name>
</gene>
<dbReference type="STRING" id="708197.A0A166LF74"/>
<feature type="non-terminal residue" evidence="11">
    <location>
        <position position="1"/>
    </location>
</feature>
<evidence type="ECO:0000256" key="4">
    <source>
        <dbReference type="ARBA" id="ARBA00022515"/>
    </source>
</evidence>
<dbReference type="InterPro" id="IPR016558">
    <property type="entry name" value="DNA_primase_lsu_euk"/>
</dbReference>
<keyword evidence="4" id="KW-0639">Primosome</keyword>
<dbReference type="CDD" id="cd07322">
    <property type="entry name" value="PriL_PriS_Eukaryotic"/>
    <property type="match status" value="1"/>
</dbReference>
<proteinExistence type="inferred from homology"/>
<dbReference type="Proteomes" id="UP000076552">
    <property type="component" value="Unassembled WGS sequence"/>
</dbReference>
<evidence type="ECO:0000256" key="5">
    <source>
        <dbReference type="ARBA" id="ARBA00022705"/>
    </source>
</evidence>
<dbReference type="AlphaFoldDB" id="A0A166LF74"/>
<evidence type="ECO:0000256" key="9">
    <source>
        <dbReference type="ARBA" id="ARBA00023125"/>
    </source>
</evidence>